<evidence type="ECO:0000313" key="4">
    <source>
        <dbReference type="Proteomes" id="UP000248259"/>
    </source>
</evidence>
<dbReference type="GO" id="GO:0003723">
    <property type="term" value="F:RNA binding"/>
    <property type="evidence" value="ECO:0007669"/>
    <property type="project" value="InterPro"/>
</dbReference>
<name>A0A323V021_9RHOO</name>
<dbReference type="OrthoDB" id="9782798at2"/>
<dbReference type="SUPFAM" id="SSF52172">
    <property type="entry name" value="CheY-like"/>
    <property type="match status" value="1"/>
</dbReference>
<dbReference type="Pfam" id="PF03861">
    <property type="entry name" value="ANTAR"/>
    <property type="match status" value="1"/>
</dbReference>
<reference evidence="3 4" key="1">
    <citation type="submission" date="2018-06" db="EMBL/GenBank/DDBJ databases">
        <title>Azoarcus communis strain SWub3 genome.</title>
        <authorList>
            <person name="Zorraquino Salvo V."/>
            <person name="Toubiana D."/>
            <person name="Blumwald E."/>
        </authorList>
    </citation>
    <scope>NUCLEOTIDE SEQUENCE [LARGE SCALE GENOMIC DNA]</scope>
    <source>
        <strain evidence="3 4">SWub3</strain>
    </source>
</reference>
<feature type="domain" description="ANTAR" evidence="2">
    <location>
        <begin position="360"/>
        <end position="421"/>
    </location>
</feature>
<gene>
    <name evidence="3" type="ORF">DNK49_05430</name>
</gene>
<dbReference type="EMBL" id="QKOE01000003">
    <property type="protein sequence ID" value="PZA17310.1"/>
    <property type="molecule type" value="Genomic_DNA"/>
</dbReference>
<comment type="caution">
    <text evidence="3">The sequence shown here is derived from an EMBL/GenBank/DDBJ whole genome shotgun (WGS) entry which is preliminary data.</text>
</comment>
<dbReference type="InterPro" id="IPR011006">
    <property type="entry name" value="CheY-like_superfamily"/>
</dbReference>
<proteinExistence type="predicted"/>
<dbReference type="InterPro" id="IPR036388">
    <property type="entry name" value="WH-like_DNA-bd_sf"/>
</dbReference>
<keyword evidence="4" id="KW-1185">Reference proteome</keyword>
<dbReference type="InterPro" id="IPR005561">
    <property type="entry name" value="ANTAR"/>
</dbReference>
<dbReference type="InterPro" id="IPR010910">
    <property type="entry name" value="Nitrate/nitrite_sensing_bac"/>
</dbReference>
<protein>
    <submittedName>
        <fullName evidence="3">Antitermination regulator</fullName>
    </submittedName>
</protein>
<dbReference type="PROSITE" id="PS50921">
    <property type="entry name" value="ANTAR"/>
    <property type="match status" value="1"/>
</dbReference>
<dbReference type="Proteomes" id="UP000248259">
    <property type="component" value="Unassembled WGS sequence"/>
</dbReference>
<dbReference type="PROSITE" id="PS50906">
    <property type="entry name" value="NIT"/>
    <property type="match status" value="1"/>
</dbReference>
<dbReference type="SMART" id="SM01012">
    <property type="entry name" value="ANTAR"/>
    <property type="match status" value="1"/>
</dbReference>
<dbReference type="Pfam" id="PF08376">
    <property type="entry name" value="NIT"/>
    <property type="match status" value="1"/>
</dbReference>
<evidence type="ECO:0000313" key="3">
    <source>
        <dbReference type="EMBL" id="PZA17310.1"/>
    </source>
</evidence>
<sequence length="430" mass="46828">MKSALGFLVAAKRCEIQGLEQLEVTSGLVKGVCEFVHVLQKERGTSNVFLASRGQRFGEQRQTRIEASVQMEAAVRAQFDQLDTDSGKMASGMRLFSRIAHVLHVLDALPGLRQRIGAQKIGADEATRSFNELIAGLLGVVFEAADTAADPLVSRALVALFNFMQGKELAGQERAAGAAGFALGRFDTAAQQTLTHLIEGQERCFRIFSEFADPTLCQIWRNVQTLPEVAEIERMRRLACAPSPQRLEADAADRWFDCASARIDAMRQVEDCATNALLSLCERKLEETRADLHDQKHFLDSLSASTGTQGAAVAVFFDSGSAGLASGPTDGTSAVLGADGLSPQLGRSVLDLVRAQAQRLQNINEELGTARAALHERKLVDRAKGLLMSQRGLSEEEAYRLLRQTAMNQNRRIADVAEATLALADFLKRD</sequence>
<evidence type="ECO:0000259" key="1">
    <source>
        <dbReference type="PROSITE" id="PS50906"/>
    </source>
</evidence>
<feature type="domain" description="NIT" evidence="1">
    <location>
        <begin position="30"/>
        <end position="284"/>
    </location>
</feature>
<organism evidence="3 4">
    <name type="scientific">Parazoarcus communis SWub3 = DSM 12120</name>
    <dbReference type="NCBI Taxonomy" id="1121029"/>
    <lineage>
        <taxon>Bacteria</taxon>
        <taxon>Pseudomonadati</taxon>
        <taxon>Pseudomonadota</taxon>
        <taxon>Betaproteobacteria</taxon>
        <taxon>Rhodocyclales</taxon>
        <taxon>Zoogloeaceae</taxon>
        <taxon>Parazoarcus</taxon>
    </lineage>
</organism>
<dbReference type="RefSeq" id="WP_110523327.1">
    <property type="nucleotide sequence ID" value="NZ_QKOE01000003.1"/>
</dbReference>
<evidence type="ECO:0000259" key="2">
    <source>
        <dbReference type="PROSITE" id="PS50921"/>
    </source>
</evidence>
<accession>A0A323V021</accession>
<dbReference type="AlphaFoldDB" id="A0A323V021"/>
<dbReference type="InterPro" id="IPR013587">
    <property type="entry name" value="Nitrate/nitrite_sensing"/>
</dbReference>
<dbReference type="Gene3D" id="1.10.10.10">
    <property type="entry name" value="Winged helix-like DNA-binding domain superfamily/Winged helix DNA-binding domain"/>
    <property type="match status" value="1"/>
</dbReference>